<dbReference type="GO" id="GO:0016491">
    <property type="term" value="F:oxidoreductase activity"/>
    <property type="evidence" value="ECO:0007669"/>
    <property type="project" value="UniProtKB-KW"/>
</dbReference>
<dbReference type="GO" id="GO:0005783">
    <property type="term" value="C:endoplasmic reticulum"/>
    <property type="evidence" value="ECO:0007669"/>
    <property type="project" value="UniProtKB-SubCell"/>
</dbReference>
<proteinExistence type="inferred from homology"/>
<evidence type="ECO:0000256" key="3">
    <source>
        <dbReference type="ARBA" id="ARBA00023002"/>
    </source>
</evidence>
<dbReference type="PROSITE" id="PS00061">
    <property type="entry name" value="ADH_SHORT"/>
    <property type="match status" value="1"/>
</dbReference>
<dbReference type="PANTHER" id="PTHR43899:SF13">
    <property type="entry name" value="RH59310P"/>
    <property type="match status" value="1"/>
</dbReference>
<evidence type="ECO:0000313" key="5">
    <source>
        <dbReference type="EMBL" id="EYB86362.1"/>
    </source>
</evidence>
<dbReference type="CDD" id="cd05356">
    <property type="entry name" value="17beta-HSD1_like_SDR_c"/>
    <property type="match status" value="1"/>
</dbReference>
<evidence type="ECO:0000256" key="2">
    <source>
        <dbReference type="ARBA" id="ARBA00006484"/>
    </source>
</evidence>
<sequence>MLATRLGCKHVTIVKHLHRLDYNKVVSTWIPQDLREVCDTQLHDNARLRMAKASGGKIHGSCSLCSTHYYDSPATDSAVNDFRESFRSASMLSALWTYIWWAVTSYFVVRVLKCLFILVKSVIVHFITPIYDLDHLKDSWTVVTGGTDGIGRAYIEELAKSRGIRKFYLIGRNRQKLDKVVSELRDRYDAECKTAIFDFECDGFEKLPQELKDMDVGILINCAGIAPNQVANFMELPDGTASKIFRVNLMSNVKMLELVLPGMIKRNKGCVVNFSSMTGWRPLPYISAYPASKAAISFFSDCLSDEFRHTNVRIQCLIPMLVATKVASYEVDEANNLFVVTPENYAKQAVRAIGRFEILTGCVQHDVQPADNIVIIEVTTDPNWQRFRCFKHKKFRRLITVIGLRPKKIMPETHMNSSLWERWFPSGYSNYSMCLLSCWVYTNTA</sequence>
<evidence type="ECO:0000313" key="6">
    <source>
        <dbReference type="Proteomes" id="UP000024635"/>
    </source>
</evidence>
<comment type="caution">
    <text evidence="5">The sequence shown here is derived from an EMBL/GenBank/DDBJ whole genome shotgun (WGS) entry which is preliminary data.</text>
</comment>
<dbReference type="PRINTS" id="PR00080">
    <property type="entry name" value="SDRFAMILY"/>
</dbReference>
<dbReference type="Pfam" id="PF00106">
    <property type="entry name" value="adh_short"/>
    <property type="match status" value="1"/>
</dbReference>
<dbReference type="InterPro" id="IPR002347">
    <property type="entry name" value="SDR_fam"/>
</dbReference>
<dbReference type="PRINTS" id="PR00081">
    <property type="entry name" value="GDHRDH"/>
</dbReference>
<organism evidence="5 6">
    <name type="scientific">Ancylostoma ceylanicum</name>
    <dbReference type="NCBI Taxonomy" id="53326"/>
    <lineage>
        <taxon>Eukaryota</taxon>
        <taxon>Metazoa</taxon>
        <taxon>Ecdysozoa</taxon>
        <taxon>Nematoda</taxon>
        <taxon>Chromadorea</taxon>
        <taxon>Rhabditida</taxon>
        <taxon>Rhabditina</taxon>
        <taxon>Rhabditomorpha</taxon>
        <taxon>Strongyloidea</taxon>
        <taxon>Ancylostomatidae</taxon>
        <taxon>Ancylostomatinae</taxon>
        <taxon>Ancylostoma</taxon>
    </lineage>
</organism>
<dbReference type="PANTHER" id="PTHR43899">
    <property type="entry name" value="RH59310P"/>
    <property type="match status" value="1"/>
</dbReference>
<evidence type="ECO:0008006" key="7">
    <source>
        <dbReference type="Google" id="ProtNLM"/>
    </source>
</evidence>
<dbReference type="SUPFAM" id="SSF51735">
    <property type="entry name" value="NAD(P)-binding Rossmann-fold domains"/>
    <property type="match status" value="1"/>
</dbReference>
<evidence type="ECO:0000256" key="4">
    <source>
        <dbReference type="RuleBase" id="RU000363"/>
    </source>
</evidence>
<comment type="subcellular location">
    <subcellularLocation>
        <location evidence="1">Endoplasmic reticulum</location>
    </subcellularLocation>
</comment>
<dbReference type="Gene3D" id="3.40.50.720">
    <property type="entry name" value="NAD(P)-binding Rossmann-like Domain"/>
    <property type="match status" value="1"/>
</dbReference>
<dbReference type="EMBL" id="JARK01001616">
    <property type="protein sequence ID" value="EYB86362.1"/>
    <property type="molecule type" value="Genomic_DNA"/>
</dbReference>
<keyword evidence="3" id="KW-0560">Oxidoreductase</keyword>
<reference evidence="6" key="1">
    <citation type="journal article" date="2015" name="Nat. Genet.">
        <title>The genome and transcriptome of the zoonotic hookworm Ancylostoma ceylanicum identify infection-specific gene families.</title>
        <authorList>
            <person name="Schwarz E.M."/>
            <person name="Hu Y."/>
            <person name="Antoshechkin I."/>
            <person name="Miller M.M."/>
            <person name="Sternberg P.W."/>
            <person name="Aroian R.V."/>
        </authorList>
    </citation>
    <scope>NUCLEOTIDE SEQUENCE</scope>
    <source>
        <strain evidence="6">HY135</strain>
    </source>
</reference>
<dbReference type="OrthoDB" id="5545019at2759"/>
<dbReference type="Proteomes" id="UP000024635">
    <property type="component" value="Unassembled WGS sequence"/>
</dbReference>
<accession>A0A016S7N3</accession>
<keyword evidence="6" id="KW-1185">Reference proteome</keyword>
<dbReference type="InterPro" id="IPR020904">
    <property type="entry name" value="Sc_DH/Rdtase_CS"/>
</dbReference>
<protein>
    <recommendedName>
        <fullName evidence="7">Oxidoreductase, short chain dehydrogenase/reductase family protein</fullName>
    </recommendedName>
</protein>
<dbReference type="AlphaFoldDB" id="A0A016S7N3"/>
<gene>
    <name evidence="5" type="primary">Acey_s0280.g1217</name>
    <name evidence="5" type="ORF">Y032_0280g1217</name>
</gene>
<dbReference type="InterPro" id="IPR036291">
    <property type="entry name" value="NAD(P)-bd_dom_sf"/>
</dbReference>
<dbReference type="InterPro" id="IPR051019">
    <property type="entry name" value="VLCFA-Steroid_DH"/>
</dbReference>
<dbReference type="STRING" id="53326.A0A016S7N3"/>
<name>A0A016S7N3_9BILA</name>
<evidence type="ECO:0000256" key="1">
    <source>
        <dbReference type="ARBA" id="ARBA00004240"/>
    </source>
</evidence>
<comment type="similarity">
    <text evidence="2 4">Belongs to the short-chain dehydrogenases/reductases (SDR) family.</text>
</comment>